<dbReference type="Pfam" id="PF04965">
    <property type="entry name" value="GPW_gp25"/>
    <property type="match status" value="1"/>
</dbReference>
<dbReference type="EMBL" id="QXHD01000004">
    <property type="protein sequence ID" value="NEZ57627.1"/>
    <property type="molecule type" value="Genomic_DNA"/>
</dbReference>
<keyword evidence="3" id="KW-1185">Reference proteome</keyword>
<gene>
    <name evidence="2" type="ORF">DXZ20_18560</name>
</gene>
<evidence type="ECO:0000313" key="2">
    <source>
        <dbReference type="EMBL" id="NEZ57627.1"/>
    </source>
</evidence>
<sequence>MASVQDPSQKRRHILGEGWGFPMRLTKQGSFQLSHDYRNLEESIVIILGTRIGERLYRPDFGSRLHELVFAPLNDDTLLLAQIYAREALQQWEPRIKIDAVTADPLPDASSLQITVHYRIRKTHHRRSLVYPFYLTPVEG</sequence>
<reference evidence="2 3" key="1">
    <citation type="journal article" date="2020" name="Microb. Ecol.">
        <title>Ecogenomics of the Marine Benthic Filamentous Cyanobacterium Adonisia.</title>
        <authorList>
            <person name="Walter J.M."/>
            <person name="Coutinho F.H."/>
            <person name="Leomil L."/>
            <person name="Hargreaves P.I."/>
            <person name="Campeao M.E."/>
            <person name="Vieira V.V."/>
            <person name="Silva B.S."/>
            <person name="Fistarol G.O."/>
            <person name="Salomon P.S."/>
            <person name="Sawabe T."/>
            <person name="Mino S."/>
            <person name="Hosokawa M."/>
            <person name="Miyashita H."/>
            <person name="Maruyama F."/>
            <person name="van Verk M.C."/>
            <person name="Dutilh B.E."/>
            <person name="Thompson C.C."/>
            <person name="Thompson F.L."/>
        </authorList>
    </citation>
    <scope>NUCLEOTIDE SEQUENCE [LARGE SCALE GENOMIC DNA]</scope>
    <source>
        <strain evidence="2 3">CCMR0081</strain>
    </source>
</reference>
<dbReference type="RefSeq" id="WP_163665489.1">
    <property type="nucleotide sequence ID" value="NZ_QXHD01000004.1"/>
</dbReference>
<accession>A0A6M0RMV5</accession>
<protein>
    <submittedName>
        <fullName evidence="2">Baseplate protein</fullName>
    </submittedName>
</protein>
<dbReference type="SUPFAM" id="SSF160719">
    <property type="entry name" value="gpW/gp25-like"/>
    <property type="match status" value="1"/>
</dbReference>
<feature type="domain" description="IraD/Gp25-like" evidence="1">
    <location>
        <begin position="38"/>
        <end position="124"/>
    </location>
</feature>
<comment type="caution">
    <text evidence="2">The sequence shown here is derived from an EMBL/GenBank/DDBJ whole genome shotgun (WGS) entry which is preliminary data.</text>
</comment>
<dbReference type="Gene3D" id="3.10.450.40">
    <property type="match status" value="1"/>
</dbReference>
<dbReference type="AlphaFoldDB" id="A0A6M0RMV5"/>
<evidence type="ECO:0000313" key="3">
    <source>
        <dbReference type="Proteomes" id="UP000481033"/>
    </source>
</evidence>
<name>A0A6M0RMV5_9CYAN</name>
<proteinExistence type="predicted"/>
<evidence type="ECO:0000259" key="1">
    <source>
        <dbReference type="Pfam" id="PF04965"/>
    </source>
</evidence>
<dbReference type="Proteomes" id="UP000481033">
    <property type="component" value="Unassembled WGS sequence"/>
</dbReference>
<organism evidence="2 3">
    <name type="scientific">Adonisia turfae CCMR0081</name>
    <dbReference type="NCBI Taxonomy" id="2292702"/>
    <lineage>
        <taxon>Bacteria</taxon>
        <taxon>Bacillati</taxon>
        <taxon>Cyanobacteriota</taxon>
        <taxon>Adonisia</taxon>
        <taxon>Adonisia turfae</taxon>
    </lineage>
</organism>
<dbReference type="InterPro" id="IPR007048">
    <property type="entry name" value="IraD/Gp25-like"/>
</dbReference>